<dbReference type="EMBL" id="BAABHS010000005">
    <property type="protein sequence ID" value="GAA4955574.1"/>
    <property type="molecule type" value="Genomic_DNA"/>
</dbReference>
<dbReference type="InterPro" id="IPR043128">
    <property type="entry name" value="Rev_trsase/Diguanyl_cyclase"/>
</dbReference>
<feature type="compositionally biased region" description="Low complexity" evidence="1">
    <location>
        <begin position="101"/>
        <end position="116"/>
    </location>
</feature>
<comment type="caution">
    <text evidence="6">The sequence shown here is derived from an EMBL/GenBank/DDBJ whole genome shotgun (WGS) entry which is preliminary data.</text>
</comment>
<dbReference type="CDD" id="cd01949">
    <property type="entry name" value="GGDEF"/>
    <property type="match status" value="1"/>
</dbReference>
<dbReference type="NCBIfam" id="TIGR00229">
    <property type="entry name" value="sensory_box"/>
    <property type="match status" value="1"/>
</dbReference>
<dbReference type="PANTHER" id="PTHR44757">
    <property type="entry name" value="DIGUANYLATE CYCLASE DGCP"/>
    <property type="match status" value="1"/>
</dbReference>
<dbReference type="CDD" id="cd00130">
    <property type="entry name" value="PAS"/>
    <property type="match status" value="1"/>
</dbReference>
<keyword evidence="7" id="KW-1185">Reference proteome</keyword>
<proteinExistence type="predicted"/>
<dbReference type="CDD" id="cd01948">
    <property type="entry name" value="EAL"/>
    <property type="match status" value="1"/>
</dbReference>
<dbReference type="InterPro" id="IPR001633">
    <property type="entry name" value="EAL_dom"/>
</dbReference>
<evidence type="ECO:0000256" key="1">
    <source>
        <dbReference type="SAM" id="MobiDB-lite"/>
    </source>
</evidence>
<feature type="compositionally biased region" description="Low complexity" evidence="1">
    <location>
        <begin position="138"/>
        <end position="176"/>
    </location>
</feature>
<dbReference type="Pfam" id="PF13426">
    <property type="entry name" value="PAS_9"/>
    <property type="match status" value="1"/>
</dbReference>
<dbReference type="InterPro" id="IPR035919">
    <property type="entry name" value="EAL_sf"/>
</dbReference>
<reference evidence="7" key="1">
    <citation type="journal article" date="2019" name="Int. J. Syst. Evol. Microbiol.">
        <title>The Global Catalogue of Microorganisms (GCM) 10K type strain sequencing project: providing services to taxonomists for standard genome sequencing and annotation.</title>
        <authorList>
            <consortium name="The Broad Institute Genomics Platform"/>
            <consortium name="The Broad Institute Genome Sequencing Center for Infectious Disease"/>
            <person name="Wu L."/>
            <person name="Ma J."/>
        </authorList>
    </citation>
    <scope>NUCLEOTIDE SEQUENCE [LARGE SCALE GENOMIC DNA]</scope>
    <source>
        <strain evidence="7">JCM 17986</strain>
    </source>
</reference>
<dbReference type="PROSITE" id="PS50112">
    <property type="entry name" value="PAS"/>
    <property type="match status" value="1"/>
</dbReference>
<gene>
    <name evidence="6" type="ORF">GCM10023205_16890</name>
</gene>
<organism evidence="6 7">
    <name type="scientific">Yinghuangia aomiensis</name>
    <dbReference type="NCBI Taxonomy" id="676205"/>
    <lineage>
        <taxon>Bacteria</taxon>
        <taxon>Bacillati</taxon>
        <taxon>Actinomycetota</taxon>
        <taxon>Actinomycetes</taxon>
        <taxon>Kitasatosporales</taxon>
        <taxon>Streptomycetaceae</taxon>
        <taxon>Yinghuangia</taxon>
    </lineage>
</organism>
<dbReference type="RefSeq" id="WP_345674694.1">
    <property type="nucleotide sequence ID" value="NZ_BAABHS010000005.1"/>
</dbReference>
<dbReference type="NCBIfam" id="TIGR00254">
    <property type="entry name" value="GGDEF"/>
    <property type="match status" value="1"/>
</dbReference>
<accession>A0ABP9GXP9</accession>
<feature type="domain" description="GGDEF" evidence="5">
    <location>
        <begin position="552"/>
        <end position="686"/>
    </location>
</feature>
<dbReference type="InterPro" id="IPR000014">
    <property type="entry name" value="PAS"/>
</dbReference>
<dbReference type="InterPro" id="IPR000160">
    <property type="entry name" value="GGDEF_dom"/>
</dbReference>
<evidence type="ECO:0000313" key="7">
    <source>
        <dbReference type="Proteomes" id="UP001500466"/>
    </source>
</evidence>
<feature type="domain" description="PAC" evidence="3">
    <location>
        <begin position="469"/>
        <end position="521"/>
    </location>
</feature>
<dbReference type="InterPro" id="IPR029787">
    <property type="entry name" value="Nucleotide_cyclase"/>
</dbReference>
<evidence type="ECO:0000259" key="2">
    <source>
        <dbReference type="PROSITE" id="PS50112"/>
    </source>
</evidence>
<dbReference type="PROSITE" id="PS50887">
    <property type="entry name" value="GGDEF"/>
    <property type="match status" value="1"/>
</dbReference>
<dbReference type="Gene3D" id="3.20.20.450">
    <property type="entry name" value="EAL domain"/>
    <property type="match status" value="1"/>
</dbReference>
<protein>
    <recommendedName>
        <fullName evidence="8">PAS domain S-box-containing protein/diguanylate cyclase (GGDEF) domain-containing protein</fullName>
    </recommendedName>
</protein>
<dbReference type="InterPro" id="IPR001610">
    <property type="entry name" value="PAC"/>
</dbReference>
<dbReference type="Pfam" id="PF00563">
    <property type="entry name" value="EAL"/>
    <property type="match status" value="1"/>
</dbReference>
<dbReference type="Gene3D" id="3.30.450.20">
    <property type="entry name" value="PAS domain"/>
    <property type="match status" value="1"/>
</dbReference>
<dbReference type="PANTHER" id="PTHR44757:SF2">
    <property type="entry name" value="BIOFILM ARCHITECTURE MAINTENANCE PROTEIN MBAA"/>
    <property type="match status" value="1"/>
</dbReference>
<dbReference type="PROSITE" id="PS50113">
    <property type="entry name" value="PAC"/>
    <property type="match status" value="1"/>
</dbReference>
<feature type="domain" description="EAL" evidence="4">
    <location>
        <begin position="695"/>
        <end position="963"/>
    </location>
</feature>
<dbReference type="InterPro" id="IPR000700">
    <property type="entry name" value="PAS-assoc_C"/>
</dbReference>
<dbReference type="SMART" id="SM00052">
    <property type="entry name" value="EAL"/>
    <property type="match status" value="1"/>
</dbReference>
<evidence type="ECO:0000313" key="6">
    <source>
        <dbReference type="EMBL" id="GAA4955574.1"/>
    </source>
</evidence>
<sequence>MRPRDDAAPGPGSAGAAASRPAGPATADLPDLPDLPVVPGLTESALTGTGLSDAALTETGRPLPGLAESDLECARCDVARTELTRADLTLTAPVADEADASDAAGAAGGAPEEAAVQSARRSGTPVGASDLGDQAEFASGSAAAPRSAPGSGASPAGPALAPSVSAPADTALSPAPSAAPPAPFAPAPAVSASAPSASAPAASASAPPSAAAPAPAAPAPAPSAAATASSAPTAAATSPTPAAQPPTSADGPAHHEFARQWAQRLDPDASADERGELLGRLQDLTQRLVHALSADPGDPHEARAVGEALVATPAPGGGMLEHTFSLIGSWLPRIGTQDPDREAHARRVAEVHGALAAGYADALRTRTLAEEQAAHAAVLGARDDARALAEQALYASEARFRAVFEQSGLGIAIADVHGTVLDVNPALAQMFGLRREDLTGYLGAVMLTEDPPHVAQWYAELLRGDRDHFAAEKRYLRADGEPVWTHLTISLIRDAAGRPEYQVAMVEDVTDRHRLYTRLRHQAQHDPLTGMPNRALFFDRLDAVFAEPGAHDRVGLCYLDLDGFKVVNDSLGHDVGDQLLIEVARRLDTYVSRAGHLIARMGGDEFVVLVRNSAGTGQVVALAEGILATLREPFRIRGHDLTVGASIGIVERPVAGTGPADTMRAADITLYWAKSEGRGRWTVFDSERNDREVARYTLSAEMPAALHHGEFYVDYQPLVALADNTMCGVEALVRWRHPRQGLIGPDRFIGLAEETGLIVPLGMYVLERACRAARRWHGAGRPSRLGLAEPERGPFISVNLAERQCHEPGLVRQVERVLAETGLEPERLQFELTESQIMATDGGPLERLRELASMGVRIAIDDFGTGYSNLAYLRRLPVCELKIAGSFVEGLRAPGAADPVDARIVASLVDLAHALGLTVTAEGIETAAQAERLRTIGCDAGQGWYFSRPGPPERIATLLDAAGR</sequence>
<dbReference type="SUPFAM" id="SSF141868">
    <property type="entry name" value="EAL domain-like"/>
    <property type="match status" value="1"/>
</dbReference>
<feature type="region of interest" description="Disordered" evidence="1">
    <location>
        <begin position="89"/>
        <end position="253"/>
    </location>
</feature>
<name>A0ABP9GXP9_9ACTN</name>
<dbReference type="PROSITE" id="PS50883">
    <property type="entry name" value="EAL"/>
    <property type="match status" value="1"/>
</dbReference>
<dbReference type="SMART" id="SM00267">
    <property type="entry name" value="GGDEF"/>
    <property type="match status" value="1"/>
</dbReference>
<evidence type="ECO:0008006" key="8">
    <source>
        <dbReference type="Google" id="ProtNLM"/>
    </source>
</evidence>
<dbReference type="SMART" id="SM00091">
    <property type="entry name" value="PAS"/>
    <property type="match status" value="1"/>
</dbReference>
<feature type="domain" description="PAS" evidence="2">
    <location>
        <begin position="396"/>
        <end position="465"/>
    </location>
</feature>
<dbReference type="SMART" id="SM00086">
    <property type="entry name" value="PAC"/>
    <property type="match status" value="1"/>
</dbReference>
<feature type="compositionally biased region" description="Low complexity" evidence="1">
    <location>
        <begin position="8"/>
        <end position="42"/>
    </location>
</feature>
<feature type="compositionally biased region" description="Pro residues" evidence="1">
    <location>
        <begin position="177"/>
        <end position="186"/>
    </location>
</feature>
<feature type="compositionally biased region" description="Low complexity" evidence="1">
    <location>
        <begin position="187"/>
        <end position="214"/>
    </location>
</feature>
<dbReference type="SUPFAM" id="SSF55785">
    <property type="entry name" value="PYP-like sensor domain (PAS domain)"/>
    <property type="match status" value="1"/>
</dbReference>
<evidence type="ECO:0000259" key="3">
    <source>
        <dbReference type="PROSITE" id="PS50113"/>
    </source>
</evidence>
<dbReference type="InterPro" id="IPR035965">
    <property type="entry name" value="PAS-like_dom_sf"/>
</dbReference>
<evidence type="ECO:0000259" key="5">
    <source>
        <dbReference type="PROSITE" id="PS50887"/>
    </source>
</evidence>
<evidence type="ECO:0000259" key="4">
    <source>
        <dbReference type="PROSITE" id="PS50883"/>
    </source>
</evidence>
<dbReference type="Gene3D" id="3.30.70.270">
    <property type="match status" value="1"/>
</dbReference>
<dbReference type="InterPro" id="IPR052155">
    <property type="entry name" value="Biofilm_reg_signaling"/>
</dbReference>
<feature type="region of interest" description="Disordered" evidence="1">
    <location>
        <begin position="1"/>
        <end position="68"/>
    </location>
</feature>
<dbReference type="Pfam" id="PF00990">
    <property type="entry name" value="GGDEF"/>
    <property type="match status" value="1"/>
</dbReference>
<dbReference type="SUPFAM" id="SSF55073">
    <property type="entry name" value="Nucleotide cyclase"/>
    <property type="match status" value="1"/>
</dbReference>
<feature type="compositionally biased region" description="Low complexity" evidence="1">
    <location>
        <begin position="222"/>
        <end position="249"/>
    </location>
</feature>
<dbReference type="Proteomes" id="UP001500466">
    <property type="component" value="Unassembled WGS sequence"/>
</dbReference>